<protein>
    <submittedName>
        <fullName evidence="1">Uncharacterized protein</fullName>
    </submittedName>
</protein>
<gene>
    <name evidence="1" type="ORF">GPM918_LOCUS40702</name>
    <name evidence="2" type="ORF">SRO942_LOCUS41671</name>
</gene>
<proteinExistence type="predicted"/>
<evidence type="ECO:0000313" key="1">
    <source>
        <dbReference type="EMBL" id="CAF1575568.1"/>
    </source>
</evidence>
<reference evidence="1" key="1">
    <citation type="submission" date="2021-02" db="EMBL/GenBank/DDBJ databases">
        <authorList>
            <person name="Nowell W R."/>
        </authorList>
    </citation>
    <scope>NUCLEOTIDE SEQUENCE</scope>
</reference>
<organism evidence="1 3">
    <name type="scientific">Didymodactylos carnosus</name>
    <dbReference type="NCBI Taxonomy" id="1234261"/>
    <lineage>
        <taxon>Eukaryota</taxon>
        <taxon>Metazoa</taxon>
        <taxon>Spiralia</taxon>
        <taxon>Gnathifera</taxon>
        <taxon>Rotifera</taxon>
        <taxon>Eurotatoria</taxon>
        <taxon>Bdelloidea</taxon>
        <taxon>Philodinida</taxon>
        <taxon>Philodinidae</taxon>
        <taxon>Didymodactylos</taxon>
    </lineage>
</organism>
<keyword evidence="3" id="KW-1185">Reference proteome</keyword>
<accession>A0A815YSC5</accession>
<dbReference type="EMBL" id="CAJNOQ010030599">
    <property type="protein sequence ID" value="CAF1575568.1"/>
    <property type="molecule type" value="Genomic_DNA"/>
</dbReference>
<feature type="non-terminal residue" evidence="1">
    <location>
        <position position="1"/>
    </location>
</feature>
<name>A0A815YSC5_9BILA</name>
<evidence type="ECO:0000313" key="3">
    <source>
        <dbReference type="Proteomes" id="UP000663829"/>
    </source>
</evidence>
<dbReference type="Proteomes" id="UP000663829">
    <property type="component" value="Unassembled WGS sequence"/>
</dbReference>
<dbReference type="OrthoDB" id="5972005at2759"/>
<dbReference type="AlphaFoldDB" id="A0A815YSC5"/>
<sequence length="67" mass="7365">MGNRKADGCGQSRNLKHLMTAATKVTKIFKHDYMKNIPRDAGHTQLQNTVTNSPNGLPLLEFLAVGD</sequence>
<dbReference type="EMBL" id="CAJOBC010096476">
    <property type="protein sequence ID" value="CAF4440461.1"/>
    <property type="molecule type" value="Genomic_DNA"/>
</dbReference>
<dbReference type="Proteomes" id="UP000681722">
    <property type="component" value="Unassembled WGS sequence"/>
</dbReference>
<evidence type="ECO:0000313" key="2">
    <source>
        <dbReference type="EMBL" id="CAF4440461.1"/>
    </source>
</evidence>
<comment type="caution">
    <text evidence="1">The sequence shown here is derived from an EMBL/GenBank/DDBJ whole genome shotgun (WGS) entry which is preliminary data.</text>
</comment>